<name>A0ABR2VPS3_9FUNG</name>
<evidence type="ECO:0000256" key="7">
    <source>
        <dbReference type="SAM" id="SignalP"/>
    </source>
</evidence>
<dbReference type="Gene3D" id="3.40.30.10">
    <property type="entry name" value="Glutaredoxin"/>
    <property type="match status" value="4"/>
</dbReference>
<feature type="signal peptide" evidence="7">
    <location>
        <begin position="1"/>
        <end position="18"/>
    </location>
</feature>
<organism evidence="9 10">
    <name type="scientific">Basidiobolus ranarum</name>
    <dbReference type="NCBI Taxonomy" id="34480"/>
    <lineage>
        <taxon>Eukaryota</taxon>
        <taxon>Fungi</taxon>
        <taxon>Fungi incertae sedis</taxon>
        <taxon>Zoopagomycota</taxon>
        <taxon>Entomophthoromycotina</taxon>
        <taxon>Basidiobolomycetes</taxon>
        <taxon>Basidiobolales</taxon>
        <taxon>Basidiobolaceae</taxon>
        <taxon>Basidiobolus</taxon>
    </lineage>
</organism>
<dbReference type="PANTHER" id="PTHR46426">
    <property type="entry name" value="PROTEIN DISULFIDE-ISOMERASE TMX3"/>
    <property type="match status" value="1"/>
</dbReference>
<reference evidence="9 10" key="1">
    <citation type="submission" date="2023-04" db="EMBL/GenBank/DDBJ databases">
        <title>Genome of Basidiobolus ranarum AG-B5.</title>
        <authorList>
            <person name="Stajich J.E."/>
            <person name="Carter-House D."/>
            <person name="Gryganskyi A."/>
        </authorList>
    </citation>
    <scope>NUCLEOTIDE SEQUENCE [LARGE SCALE GENOMIC DNA]</scope>
    <source>
        <strain evidence="9 10">AG-B5</strain>
    </source>
</reference>
<evidence type="ECO:0000256" key="6">
    <source>
        <dbReference type="SAM" id="Phobius"/>
    </source>
</evidence>
<evidence type="ECO:0000256" key="2">
    <source>
        <dbReference type="ARBA" id="ARBA00022692"/>
    </source>
</evidence>
<evidence type="ECO:0000256" key="3">
    <source>
        <dbReference type="ARBA" id="ARBA00022989"/>
    </source>
</evidence>
<dbReference type="InterPro" id="IPR013766">
    <property type="entry name" value="Thioredoxin_domain"/>
</dbReference>
<comment type="caution">
    <text evidence="9">The sequence shown here is derived from an EMBL/GenBank/DDBJ whole genome shotgun (WGS) entry which is preliminary data.</text>
</comment>
<evidence type="ECO:0000256" key="1">
    <source>
        <dbReference type="ARBA" id="ARBA00004389"/>
    </source>
</evidence>
<keyword evidence="3 6" id="KW-1133">Transmembrane helix</keyword>
<dbReference type="PROSITE" id="PS51352">
    <property type="entry name" value="THIOREDOXIN_2"/>
    <property type="match status" value="2"/>
</dbReference>
<keyword evidence="2 6" id="KW-0812">Transmembrane</keyword>
<dbReference type="InterPro" id="IPR036249">
    <property type="entry name" value="Thioredoxin-like_sf"/>
</dbReference>
<evidence type="ECO:0000313" key="9">
    <source>
        <dbReference type="EMBL" id="KAK9692720.1"/>
    </source>
</evidence>
<dbReference type="Pfam" id="PF13848">
    <property type="entry name" value="Thioredoxin_6"/>
    <property type="match status" value="1"/>
</dbReference>
<keyword evidence="10" id="KW-1185">Reference proteome</keyword>
<evidence type="ECO:0000313" key="10">
    <source>
        <dbReference type="Proteomes" id="UP001479436"/>
    </source>
</evidence>
<feature type="transmembrane region" description="Helical" evidence="6">
    <location>
        <begin position="521"/>
        <end position="542"/>
    </location>
</feature>
<keyword evidence="7" id="KW-0732">Signal</keyword>
<feature type="chain" id="PRO_5045083666" description="Thioredoxin domain-containing protein" evidence="7">
    <location>
        <begin position="19"/>
        <end position="553"/>
    </location>
</feature>
<evidence type="ECO:0000256" key="5">
    <source>
        <dbReference type="ARBA" id="ARBA00045246"/>
    </source>
</evidence>
<dbReference type="InterPro" id="IPR017937">
    <property type="entry name" value="Thioredoxin_CS"/>
</dbReference>
<feature type="domain" description="Thioredoxin" evidence="8">
    <location>
        <begin position="133"/>
        <end position="264"/>
    </location>
</feature>
<comment type="subcellular location">
    <subcellularLocation>
        <location evidence="1">Endoplasmic reticulum membrane</location>
        <topology evidence="1">Single-pass membrane protein</topology>
    </subcellularLocation>
</comment>
<dbReference type="SUPFAM" id="SSF52833">
    <property type="entry name" value="Thioredoxin-like"/>
    <property type="match status" value="3"/>
</dbReference>
<comment type="function">
    <text evidence="5">Probable disulfide isomerase, which participates in the folding of proteins containing disulfide bonds. May act as a dithiol oxidase. Acts as a regulator of endoplasmic reticulum-mitochondria contact sites via its ability to regulate redox signals.</text>
</comment>
<accession>A0ABR2VPS3</accession>
<dbReference type="PROSITE" id="PS00194">
    <property type="entry name" value="THIOREDOXIN_1"/>
    <property type="match status" value="2"/>
</dbReference>
<keyword evidence="4 6" id="KW-0472">Membrane</keyword>
<feature type="domain" description="Thioredoxin" evidence="8">
    <location>
        <begin position="10"/>
        <end position="129"/>
    </location>
</feature>
<sequence length="553" mass="62569">MHLLKTFFLLLSLRCAIALNLTPASFEDRVSTGIWFIQFYSPYCGYCRELAPLWNELDNRLSPQVEGKDFHLARLDCVEFKDFCDERGITAYPTLHLFNNGKQIDQFVGIRNYENFEQFLLPRIENPQTTAAEDSSLTTPPVQAAVDVLESQNIPINPEGKVVVLSTESFNQLTPNGPWFIKFFAPWCGHCKKVTPVWEELGERLKNVANVATVDCTQHEGLCKEHEIRGYPTLKFFQDGNSLSYSGSRSLEKLSDFAIKAANSKIEEVSANHLDYIKYGDVSFVYFHDSNSPGEYLAAVKSAARSLFMNSHFYTSSDPNMAKELEISQVPSLVVFKEDLRRKYEHDLSDKVALEKWISTQRFPLITQIESQNSEALLRSPYLIVAGVIDPASADAPQVLQTLHDAAKEYYKQGSTNPQDHVTFVWIDGILWSNYVSKVFSITKATLPSVILAYIKDDVYYDTDKQETRLLIEKDSILQAITAAQNGELTGKSTLDIFSRTSKNVYNFFSPVLTFFKNNPLAIVGILIVAIASTVFLVIKCIDETDEEHIKEE</sequence>
<evidence type="ECO:0000256" key="4">
    <source>
        <dbReference type="ARBA" id="ARBA00023136"/>
    </source>
</evidence>
<dbReference type="Proteomes" id="UP001479436">
    <property type="component" value="Unassembled WGS sequence"/>
</dbReference>
<dbReference type="InterPro" id="IPR052250">
    <property type="entry name" value="PDI_TMX3"/>
</dbReference>
<dbReference type="Pfam" id="PF00085">
    <property type="entry name" value="Thioredoxin"/>
    <property type="match status" value="2"/>
</dbReference>
<proteinExistence type="predicted"/>
<gene>
    <name evidence="9" type="ORF">K7432_014213</name>
</gene>
<dbReference type="PRINTS" id="PR00421">
    <property type="entry name" value="THIOREDOXIN"/>
</dbReference>
<evidence type="ECO:0000259" key="8">
    <source>
        <dbReference type="PROSITE" id="PS51352"/>
    </source>
</evidence>
<dbReference type="EMBL" id="JASJQH010008434">
    <property type="protein sequence ID" value="KAK9692720.1"/>
    <property type="molecule type" value="Genomic_DNA"/>
</dbReference>
<dbReference type="PANTHER" id="PTHR46426:SF1">
    <property type="entry name" value="PROTEIN DISULFIDE-ISOMERASE TMX3"/>
    <property type="match status" value="1"/>
</dbReference>
<protein>
    <recommendedName>
        <fullName evidence="8">Thioredoxin domain-containing protein</fullName>
    </recommendedName>
</protein>